<name>A0A1W0XE70_HYPEX</name>
<organism evidence="1 2">
    <name type="scientific">Hypsibius exemplaris</name>
    <name type="common">Freshwater tardigrade</name>
    <dbReference type="NCBI Taxonomy" id="2072580"/>
    <lineage>
        <taxon>Eukaryota</taxon>
        <taxon>Metazoa</taxon>
        <taxon>Ecdysozoa</taxon>
        <taxon>Tardigrada</taxon>
        <taxon>Eutardigrada</taxon>
        <taxon>Parachela</taxon>
        <taxon>Hypsibioidea</taxon>
        <taxon>Hypsibiidae</taxon>
        <taxon>Hypsibius</taxon>
    </lineage>
</organism>
<reference evidence="2" key="1">
    <citation type="submission" date="2017-01" db="EMBL/GenBank/DDBJ databases">
        <title>Comparative genomics of anhydrobiosis in the tardigrade Hypsibius dujardini.</title>
        <authorList>
            <person name="Yoshida Y."/>
            <person name="Koutsovoulos G."/>
            <person name="Laetsch D."/>
            <person name="Stevens L."/>
            <person name="Kumar S."/>
            <person name="Horikawa D."/>
            <person name="Ishino K."/>
            <person name="Komine S."/>
            <person name="Tomita M."/>
            <person name="Blaxter M."/>
            <person name="Arakawa K."/>
        </authorList>
    </citation>
    <scope>NUCLEOTIDE SEQUENCE [LARGE SCALE GENOMIC DNA]</scope>
    <source>
        <strain evidence="2">Z151</strain>
    </source>
</reference>
<dbReference type="OrthoDB" id="412981at2759"/>
<dbReference type="Proteomes" id="UP000192578">
    <property type="component" value="Unassembled WGS sequence"/>
</dbReference>
<gene>
    <name evidence="1" type="ORF">BV898_00685</name>
</gene>
<proteinExistence type="predicted"/>
<keyword evidence="2" id="KW-1185">Reference proteome</keyword>
<evidence type="ECO:0000313" key="2">
    <source>
        <dbReference type="Proteomes" id="UP000192578"/>
    </source>
</evidence>
<comment type="caution">
    <text evidence="1">The sequence shown here is derived from an EMBL/GenBank/DDBJ whole genome shotgun (WGS) entry which is preliminary data.</text>
</comment>
<evidence type="ECO:0000313" key="1">
    <source>
        <dbReference type="EMBL" id="OQV25757.1"/>
    </source>
</evidence>
<accession>A0A1W0XE70</accession>
<dbReference type="AlphaFoldDB" id="A0A1W0XE70"/>
<protein>
    <submittedName>
        <fullName evidence="1">Uncharacterized protein</fullName>
    </submittedName>
</protein>
<sequence length="68" mass="7704">MPSWIPISTIALPVWSATTETLRSSLQVAQRDAVRAVKGYKSADSTTDLMDRMKITPVEKRWKEHDTT</sequence>
<dbReference type="EMBL" id="MTYJ01000002">
    <property type="protein sequence ID" value="OQV25757.1"/>
    <property type="molecule type" value="Genomic_DNA"/>
</dbReference>